<protein>
    <submittedName>
        <fullName evidence="1">(2Fe-2S) ferredoxin domain-containing protein</fullName>
    </submittedName>
</protein>
<evidence type="ECO:0000313" key="1">
    <source>
        <dbReference type="EMBL" id="QOX63522.1"/>
    </source>
</evidence>
<evidence type="ECO:0000313" key="2">
    <source>
        <dbReference type="Proteomes" id="UP000594014"/>
    </source>
</evidence>
<dbReference type="EMBL" id="CP042469">
    <property type="protein sequence ID" value="QOX63522.1"/>
    <property type="molecule type" value="Genomic_DNA"/>
</dbReference>
<sequence length="81" mass="8640">MIIYVCIGSSCHQRSSYHVMKELKSLIGQNGLEGKVSLHPAFCLGGCGDGVTIKINEEIISGVGMGNVADLFKARVLKTCL</sequence>
<proteinExistence type="predicted"/>
<gene>
    <name evidence="1" type="ORF">FRZ06_09235</name>
</gene>
<name>A0ACD1AAT6_9FIRM</name>
<accession>A0ACD1AAT6</accession>
<organism evidence="1 2">
    <name type="scientific">Anoxybacterium hadale</name>
    <dbReference type="NCBI Taxonomy" id="3408580"/>
    <lineage>
        <taxon>Bacteria</taxon>
        <taxon>Bacillati</taxon>
        <taxon>Bacillota</taxon>
        <taxon>Clostridia</taxon>
        <taxon>Peptostreptococcales</taxon>
        <taxon>Anaerovoracaceae</taxon>
        <taxon>Anoxybacterium</taxon>
    </lineage>
</organism>
<reference evidence="1" key="1">
    <citation type="submission" date="2019-08" db="EMBL/GenBank/DDBJ databases">
        <title>Genome sequence of Clostridiales bacterium MT110.</title>
        <authorList>
            <person name="Cao J."/>
        </authorList>
    </citation>
    <scope>NUCLEOTIDE SEQUENCE</scope>
    <source>
        <strain evidence="1">MT110</strain>
    </source>
</reference>
<dbReference type="Proteomes" id="UP000594014">
    <property type="component" value="Chromosome"/>
</dbReference>
<keyword evidence="2" id="KW-1185">Reference proteome</keyword>